<dbReference type="AlphaFoldDB" id="A0A4Y9ESZ9"/>
<keyword evidence="1" id="KW-0812">Transmembrane</keyword>
<feature type="transmembrane region" description="Helical" evidence="1">
    <location>
        <begin position="58"/>
        <end position="75"/>
    </location>
</feature>
<feature type="transmembrane region" description="Helical" evidence="1">
    <location>
        <begin position="6"/>
        <end position="23"/>
    </location>
</feature>
<proteinExistence type="predicted"/>
<keyword evidence="3" id="KW-1185">Reference proteome</keyword>
<dbReference type="RefSeq" id="WP_135245317.1">
    <property type="nucleotide sequence ID" value="NZ_SIHO01000001.1"/>
</dbReference>
<evidence type="ECO:0000313" key="3">
    <source>
        <dbReference type="Proteomes" id="UP000297737"/>
    </source>
</evidence>
<name>A0A4Y9ESZ9_9SPHN</name>
<feature type="transmembrane region" description="Helical" evidence="1">
    <location>
        <begin position="293"/>
        <end position="315"/>
    </location>
</feature>
<feature type="transmembrane region" description="Helical" evidence="1">
    <location>
        <begin position="134"/>
        <end position="152"/>
    </location>
</feature>
<evidence type="ECO:0000313" key="2">
    <source>
        <dbReference type="EMBL" id="TFU06592.1"/>
    </source>
</evidence>
<dbReference type="InterPro" id="IPR009323">
    <property type="entry name" value="DUF979"/>
</dbReference>
<keyword evidence="1" id="KW-1133">Transmembrane helix</keyword>
<sequence>MIGLSFIYSFGGIVFAAIALLSAHDRANRKRWGNAAFWGLLALSFLGGNALGDLGNGVLVLVLVALAGFGAVGRSHPATTDAPTRVASAAKFGNRLFVPALAIPVTALAGTLLFKHVDIGGLPLVDPKQTTLVSLALGVLIALALASVMLRPPKLAALQEGRRLLDAVGWAAVLPQMLAALGGVFALAGVGEVVGQGVSAIVPDGNLFAAVAAYTLGMALFTMVMGNAFAAFPVMTAAVALPLLVHGYGGNPAIIAAIGMLSGFCGTLCTPMAANFNIVPATLLELDDRNGVIKAQVATALPLLVINTLLIYGLAFR</sequence>
<dbReference type="EMBL" id="SIHO01000001">
    <property type="protein sequence ID" value="TFU06592.1"/>
    <property type="molecule type" value="Genomic_DNA"/>
</dbReference>
<dbReference type="Proteomes" id="UP000297737">
    <property type="component" value="Unassembled WGS sequence"/>
</dbReference>
<organism evidence="2 3">
    <name type="scientific">Glacieibacterium arshaanense</name>
    <dbReference type="NCBI Taxonomy" id="2511025"/>
    <lineage>
        <taxon>Bacteria</taxon>
        <taxon>Pseudomonadati</taxon>
        <taxon>Pseudomonadota</taxon>
        <taxon>Alphaproteobacteria</taxon>
        <taxon>Sphingomonadales</taxon>
        <taxon>Sphingosinicellaceae</taxon>
        <taxon>Glacieibacterium</taxon>
    </lineage>
</organism>
<evidence type="ECO:0000256" key="1">
    <source>
        <dbReference type="SAM" id="Phobius"/>
    </source>
</evidence>
<comment type="caution">
    <text evidence="2">The sequence shown here is derived from an EMBL/GenBank/DDBJ whole genome shotgun (WGS) entry which is preliminary data.</text>
</comment>
<feature type="transmembrane region" description="Helical" evidence="1">
    <location>
        <begin position="96"/>
        <end position="114"/>
    </location>
</feature>
<protein>
    <submittedName>
        <fullName evidence="2">DUF979 domain-containing protein</fullName>
    </submittedName>
</protein>
<gene>
    <name evidence="2" type="ORF">EUV02_00755</name>
</gene>
<dbReference type="Pfam" id="PF06166">
    <property type="entry name" value="DUF979"/>
    <property type="match status" value="1"/>
</dbReference>
<feature type="transmembrane region" description="Helical" evidence="1">
    <location>
        <begin position="208"/>
        <end position="241"/>
    </location>
</feature>
<feature type="transmembrane region" description="Helical" evidence="1">
    <location>
        <begin position="164"/>
        <end position="188"/>
    </location>
</feature>
<accession>A0A4Y9ESZ9</accession>
<dbReference type="OrthoDB" id="1689651at2"/>
<reference evidence="2 3" key="1">
    <citation type="submission" date="2019-02" db="EMBL/GenBank/DDBJ databases">
        <title>Polymorphobacter sp. isolated from the lake at the Tibet of China.</title>
        <authorList>
            <person name="Li A."/>
        </authorList>
    </citation>
    <scope>NUCLEOTIDE SEQUENCE [LARGE SCALE GENOMIC DNA]</scope>
    <source>
        <strain evidence="2 3">DJ1R-1</strain>
    </source>
</reference>
<keyword evidence="1" id="KW-0472">Membrane</keyword>